<evidence type="ECO:0000313" key="5">
    <source>
        <dbReference type="Proteomes" id="UP000318017"/>
    </source>
</evidence>
<dbReference type="EMBL" id="CP036298">
    <property type="protein sequence ID" value="QDV24030.1"/>
    <property type="molecule type" value="Genomic_DNA"/>
</dbReference>
<name>A0A518G615_9BACT</name>
<accession>A0A518G615</accession>
<comment type="function">
    <text evidence="2">Functions as a ribosomal silencing factor. Interacts with ribosomal protein uL14 (rplN), blocking formation of intersubunit bridge B8. Prevents association of the 30S and 50S ribosomal subunits and the formation of functional ribosomes, thus repressing translation.</text>
</comment>
<organism evidence="4 5">
    <name type="scientific">Aureliella helgolandensis</name>
    <dbReference type="NCBI Taxonomy" id="2527968"/>
    <lineage>
        <taxon>Bacteria</taxon>
        <taxon>Pseudomonadati</taxon>
        <taxon>Planctomycetota</taxon>
        <taxon>Planctomycetia</taxon>
        <taxon>Pirellulales</taxon>
        <taxon>Pirellulaceae</taxon>
        <taxon>Aureliella</taxon>
    </lineage>
</organism>
<dbReference type="PANTHER" id="PTHR21043">
    <property type="entry name" value="IOJAP SUPERFAMILY ORTHOLOG"/>
    <property type="match status" value="1"/>
</dbReference>
<feature type="region of interest" description="Disordered" evidence="3">
    <location>
        <begin position="1"/>
        <end position="27"/>
    </location>
</feature>
<proteinExistence type="inferred from homology"/>
<comment type="subunit">
    <text evidence="2">Interacts with ribosomal protein uL14 (rplN).</text>
</comment>
<dbReference type="InterPro" id="IPR004394">
    <property type="entry name" value="Iojap/RsfS/C7orf30"/>
</dbReference>
<comment type="similarity">
    <text evidence="1 2">Belongs to the Iojap/RsfS family.</text>
</comment>
<evidence type="ECO:0000256" key="2">
    <source>
        <dbReference type="HAMAP-Rule" id="MF_01477"/>
    </source>
</evidence>
<protein>
    <recommendedName>
        <fullName evidence="2">Ribosomal silencing factor RsfS</fullName>
    </recommendedName>
</protein>
<reference evidence="4 5" key="1">
    <citation type="submission" date="2019-02" db="EMBL/GenBank/DDBJ databases">
        <title>Deep-cultivation of Planctomycetes and their phenomic and genomic characterization uncovers novel biology.</title>
        <authorList>
            <person name="Wiegand S."/>
            <person name="Jogler M."/>
            <person name="Boedeker C."/>
            <person name="Pinto D."/>
            <person name="Vollmers J."/>
            <person name="Rivas-Marin E."/>
            <person name="Kohn T."/>
            <person name="Peeters S.H."/>
            <person name="Heuer A."/>
            <person name="Rast P."/>
            <person name="Oberbeckmann S."/>
            <person name="Bunk B."/>
            <person name="Jeske O."/>
            <person name="Meyerdierks A."/>
            <person name="Storesund J.E."/>
            <person name="Kallscheuer N."/>
            <person name="Luecker S."/>
            <person name="Lage O.M."/>
            <person name="Pohl T."/>
            <person name="Merkel B.J."/>
            <person name="Hornburger P."/>
            <person name="Mueller R.-W."/>
            <person name="Bruemmer F."/>
            <person name="Labrenz M."/>
            <person name="Spormann A.M."/>
            <person name="Op den Camp H."/>
            <person name="Overmann J."/>
            <person name="Amann R."/>
            <person name="Jetten M.S.M."/>
            <person name="Mascher T."/>
            <person name="Medema M.H."/>
            <person name="Devos D.P."/>
            <person name="Kaster A.-K."/>
            <person name="Ovreas L."/>
            <person name="Rohde M."/>
            <person name="Galperin M.Y."/>
            <person name="Jogler C."/>
        </authorList>
    </citation>
    <scope>NUCLEOTIDE SEQUENCE [LARGE SCALE GENOMIC DNA]</scope>
    <source>
        <strain evidence="4 5">Q31a</strain>
    </source>
</reference>
<dbReference type="GO" id="GO:0005737">
    <property type="term" value="C:cytoplasm"/>
    <property type="evidence" value="ECO:0007669"/>
    <property type="project" value="UniProtKB-SubCell"/>
</dbReference>
<feature type="compositionally biased region" description="Basic and acidic residues" evidence="3">
    <location>
        <begin position="1"/>
        <end position="10"/>
    </location>
</feature>
<dbReference type="PANTHER" id="PTHR21043:SF0">
    <property type="entry name" value="MITOCHONDRIAL ASSEMBLY OF RIBOSOMAL LARGE SUBUNIT PROTEIN 1"/>
    <property type="match status" value="1"/>
</dbReference>
<dbReference type="AlphaFoldDB" id="A0A518G615"/>
<dbReference type="Gene3D" id="3.30.460.10">
    <property type="entry name" value="Beta Polymerase, domain 2"/>
    <property type="match status" value="1"/>
</dbReference>
<keyword evidence="5" id="KW-1185">Reference proteome</keyword>
<sequence>MNSESDKQDKTPPPAAPLPQSEAVGSLASPEQIEYSRALAMAAVKCAAENRGQDIILLDLTQQTALFDFFVIASGSSRRQLTAMGEEIDRVLKHEHNERRLSVAGYDESRWIVLDYGNIVVHLFDEETREYYDLESLWADGKQVDISQVVAEASAHMAKLSE</sequence>
<keyword evidence="2" id="KW-0810">Translation regulation</keyword>
<gene>
    <name evidence="2 4" type="primary">rsfS</name>
    <name evidence="4" type="ORF">Q31a_23430</name>
</gene>
<dbReference type="KEGG" id="ahel:Q31a_23430"/>
<dbReference type="GO" id="GO:0090071">
    <property type="term" value="P:negative regulation of ribosome biogenesis"/>
    <property type="evidence" value="ECO:0007669"/>
    <property type="project" value="UniProtKB-UniRule"/>
</dbReference>
<dbReference type="SUPFAM" id="SSF81301">
    <property type="entry name" value="Nucleotidyltransferase"/>
    <property type="match status" value="1"/>
</dbReference>
<dbReference type="GO" id="GO:0043023">
    <property type="term" value="F:ribosomal large subunit binding"/>
    <property type="evidence" value="ECO:0007669"/>
    <property type="project" value="TreeGrafter"/>
</dbReference>
<keyword evidence="2" id="KW-0963">Cytoplasm</keyword>
<dbReference type="GO" id="GO:0017148">
    <property type="term" value="P:negative regulation of translation"/>
    <property type="evidence" value="ECO:0007669"/>
    <property type="project" value="UniProtKB-UniRule"/>
</dbReference>
<evidence type="ECO:0000256" key="1">
    <source>
        <dbReference type="ARBA" id="ARBA00010574"/>
    </source>
</evidence>
<dbReference type="NCBIfam" id="TIGR00090">
    <property type="entry name" value="rsfS_iojap_ybeB"/>
    <property type="match status" value="1"/>
</dbReference>
<keyword evidence="2" id="KW-0678">Repressor</keyword>
<evidence type="ECO:0000313" key="4">
    <source>
        <dbReference type="EMBL" id="QDV24030.1"/>
    </source>
</evidence>
<evidence type="ECO:0000256" key="3">
    <source>
        <dbReference type="SAM" id="MobiDB-lite"/>
    </source>
</evidence>
<dbReference type="OrthoDB" id="9793681at2"/>
<dbReference type="GO" id="GO:0042256">
    <property type="term" value="P:cytosolic ribosome assembly"/>
    <property type="evidence" value="ECO:0007669"/>
    <property type="project" value="UniProtKB-UniRule"/>
</dbReference>
<dbReference type="HAMAP" id="MF_01477">
    <property type="entry name" value="Iojap_RsfS"/>
    <property type="match status" value="1"/>
</dbReference>
<dbReference type="Proteomes" id="UP000318017">
    <property type="component" value="Chromosome"/>
</dbReference>
<comment type="subcellular location">
    <subcellularLocation>
        <location evidence="2">Cytoplasm</location>
    </subcellularLocation>
</comment>
<dbReference type="Pfam" id="PF02410">
    <property type="entry name" value="RsfS"/>
    <property type="match status" value="1"/>
</dbReference>
<dbReference type="InterPro" id="IPR043519">
    <property type="entry name" value="NT_sf"/>
</dbReference>
<dbReference type="RefSeq" id="WP_145077396.1">
    <property type="nucleotide sequence ID" value="NZ_CP036298.1"/>
</dbReference>